<gene>
    <name evidence="1" type="primary">g3756</name>
    <name evidence="1" type="ORF">NpPPO83_00003756</name>
</gene>
<name>A0ACB5S8V5_9PEZI</name>
<proteinExistence type="predicted"/>
<evidence type="ECO:0000313" key="2">
    <source>
        <dbReference type="Proteomes" id="UP001165186"/>
    </source>
</evidence>
<dbReference type="EMBL" id="BSXG01000057">
    <property type="protein sequence ID" value="GME29170.1"/>
    <property type="molecule type" value="Genomic_DNA"/>
</dbReference>
<dbReference type="Proteomes" id="UP001165186">
    <property type="component" value="Unassembled WGS sequence"/>
</dbReference>
<sequence>MSLLYSLMVISAFHLDRLSGAEPHCGYWWKIAESYHEKAMSHIQVSLRNEVVGPQKAKYKTLMMALLTMVTACITNGKLVDARKHLLDAQRLIHVRGLTKKKASRKVQMLHTQFLYLRIMEEATFVYPLSSDSTFFKSSASTTPSSARYPSIAGHKWFGTSSDGVPTSFHELDDFFEASGPEVRPLFARIYGIPESLIVLMSHVTYLCCETRQIKAHAHSDPQHLSDFHKRCKAVEDLLCSWKNEDHQPSSSSSEDHGAQAFHGALLIYFYREVRDINRFTLQHHVRTTKAHLLALEGRKVAQSIASAGVLWPGFIAAVEALDPRDFADVAAWMRGCADRYGLRSFDRAADVAADIWLARHAQVDQRLKWPERMLQKKSFLILP</sequence>
<reference evidence="1" key="1">
    <citation type="submission" date="2024-09" db="EMBL/GenBank/DDBJ databases">
        <title>Draft Genome Sequences of Neofusicoccum parvum.</title>
        <authorList>
            <person name="Ashida A."/>
            <person name="Camagna M."/>
            <person name="Tanaka A."/>
            <person name="Takemoto D."/>
        </authorList>
    </citation>
    <scope>NUCLEOTIDE SEQUENCE</scope>
    <source>
        <strain evidence="1">PPO83</strain>
    </source>
</reference>
<keyword evidence="2" id="KW-1185">Reference proteome</keyword>
<protein>
    <submittedName>
        <fullName evidence="1">Xylulose 5-phosphate/Fructose 6-phosphate phosphoketolase</fullName>
    </submittedName>
</protein>
<accession>A0ACB5S8V5</accession>
<organism evidence="1 2">
    <name type="scientific">Neofusicoccum parvum</name>
    <dbReference type="NCBI Taxonomy" id="310453"/>
    <lineage>
        <taxon>Eukaryota</taxon>
        <taxon>Fungi</taxon>
        <taxon>Dikarya</taxon>
        <taxon>Ascomycota</taxon>
        <taxon>Pezizomycotina</taxon>
        <taxon>Dothideomycetes</taxon>
        <taxon>Dothideomycetes incertae sedis</taxon>
        <taxon>Botryosphaeriales</taxon>
        <taxon>Botryosphaeriaceae</taxon>
        <taxon>Neofusicoccum</taxon>
    </lineage>
</organism>
<evidence type="ECO:0000313" key="1">
    <source>
        <dbReference type="EMBL" id="GME29170.1"/>
    </source>
</evidence>
<comment type="caution">
    <text evidence="1">The sequence shown here is derived from an EMBL/GenBank/DDBJ whole genome shotgun (WGS) entry which is preliminary data.</text>
</comment>